<proteinExistence type="predicted"/>
<keyword evidence="2" id="KW-0472">Membrane</keyword>
<dbReference type="Proteomes" id="UP001198163">
    <property type="component" value="Unassembled WGS sequence"/>
</dbReference>
<protein>
    <submittedName>
        <fullName evidence="4">MlaD family protein</fullName>
    </submittedName>
</protein>
<dbReference type="Pfam" id="PF02470">
    <property type="entry name" value="MlaD"/>
    <property type="match status" value="1"/>
</dbReference>
<keyword evidence="5" id="KW-1185">Reference proteome</keyword>
<dbReference type="PANTHER" id="PTHR33371">
    <property type="entry name" value="INTERMEMBRANE PHOSPHOLIPID TRANSPORT SYSTEM BINDING PROTEIN MLAD-RELATED"/>
    <property type="match status" value="1"/>
</dbReference>
<dbReference type="RefSeq" id="WP_230754359.1">
    <property type="nucleotide sequence ID" value="NZ_JAINWA010000001.1"/>
</dbReference>
<keyword evidence="2" id="KW-0812">Transmembrane</keyword>
<dbReference type="PANTHER" id="PTHR33371:SF4">
    <property type="entry name" value="INTERMEMBRANE PHOSPHOLIPID TRANSPORT SYSTEM BINDING PROTEIN MLAD"/>
    <property type="match status" value="1"/>
</dbReference>
<feature type="domain" description="Mce/MlaD" evidence="3">
    <location>
        <begin position="41"/>
        <end position="102"/>
    </location>
</feature>
<feature type="region of interest" description="Disordered" evidence="1">
    <location>
        <begin position="320"/>
        <end position="340"/>
    </location>
</feature>
<organism evidence="4 5">
    <name type="scientific">Teretinema zuelzerae</name>
    <dbReference type="NCBI Taxonomy" id="156"/>
    <lineage>
        <taxon>Bacteria</taxon>
        <taxon>Pseudomonadati</taxon>
        <taxon>Spirochaetota</taxon>
        <taxon>Spirochaetia</taxon>
        <taxon>Spirochaetales</taxon>
        <taxon>Treponemataceae</taxon>
        <taxon>Teretinema</taxon>
    </lineage>
</organism>
<feature type="transmembrane region" description="Helical" evidence="2">
    <location>
        <begin position="12"/>
        <end position="31"/>
    </location>
</feature>
<dbReference type="InterPro" id="IPR003399">
    <property type="entry name" value="Mce/MlaD"/>
</dbReference>
<gene>
    <name evidence="4" type="ORF">K7J14_06135</name>
</gene>
<keyword evidence="2" id="KW-1133">Transmembrane helix</keyword>
<reference evidence="4" key="1">
    <citation type="submission" date="2021-08" db="EMBL/GenBank/DDBJ databases">
        <title>Comparative analyses of Brucepasteria parasyntrophica and Teretinema zuelzerae.</title>
        <authorList>
            <person name="Song Y."/>
            <person name="Brune A."/>
        </authorList>
    </citation>
    <scope>NUCLEOTIDE SEQUENCE</scope>
    <source>
        <strain evidence="4">DSM 1903</strain>
    </source>
</reference>
<evidence type="ECO:0000313" key="4">
    <source>
        <dbReference type="EMBL" id="MCD1654281.1"/>
    </source>
</evidence>
<evidence type="ECO:0000313" key="5">
    <source>
        <dbReference type="Proteomes" id="UP001198163"/>
    </source>
</evidence>
<dbReference type="AlphaFoldDB" id="A0AAE3JIK5"/>
<evidence type="ECO:0000256" key="2">
    <source>
        <dbReference type="SAM" id="Phobius"/>
    </source>
</evidence>
<sequence>MKFKIRYADQIVGTLAIAALVALAVVVILLGSKQRWFARDYAFKTTFASASGITPGMPLVYRGFTIGKITSIALNDQDEVDASFVVFDTYYGRAKEGSLVELVINPIGLGNQFLFHPGNGTALLTEGTHVPRVDSPEGRELIDSGLAKVQKKDDTITNLIAQINPLLTNINDTLGQLNGAFRGTGKGPLADTMKGVAATVTEAGAIAGSVNRSLDGLLGDISQVTANVRGITENLETLSAEVSNPDGLVPRLVDPDGRLFGSIGNSLESVEATLSGVAESADMLKSQVPQIAGVIEELRLALVQGQDVLEAVKNNPLLKGGVSPRAEPVSSGSGSRAIEF</sequence>
<evidence type="ECO:0000256" key="1">
    <source>
        <dbReference type="SAM" id="MobiDB-lite"/>
    </source>
</evidence>
<evidence type="ECO:0000259" key="3">
    <source>
        <dbReference type="Pfam" id="PF02470"/>
    </source>
</evidence>
<name>A0AAE3JIK5_9SPIR</name>
<dbReference type="EMBL" id="JAINWA010000001">
    <property type="protein sequence ID" value="MCD1654281.1"/>
    <property type="molecule type" value="Genomic_DNA"/>
</dbReference>
<dbReference type="InterPro" id="IPR052336">
    <property type="entry name" value="MlaD_Phospholipid_Transporter"/>
</dbReference>
<comment type="caution">
    <text evidence="4">The sequence shown here is derived from an EMBL/GenBank/DDBJ whole genome shotgun (WGS) entry which is preliminary data.</text>
</comment>
<accession>A0AAE3JIK5</accession>